<dbReference type="InterPro" id="IPR003742">
    <property type="entry name" value="RlmH-like"/>
</dbReference>
<dbReference type="PANTHER" id="PTHR33603">
    <property type="entry name" value="METHYLTRANSFERASE"/>
    <property type="match status" value="1"/>
</dbReference>
<dbReference type="NCBIfam" id="TIGR00246">
    <property type="entry name" value="tRNA_RlmH_YbeA"/>
    <property type="match status" value="1"/>
</dbReference>
<comment type="subunit">
    <text evidence="6">Homodimer.</text>
</comment>
<keyword evidence="6" id="KW-0963">Cytoplasm</keyword>
<dbReference type="Pfam" id="PF02590">
    <property type="entry name" value="SPOUT_MTase"/>
    <property type="match status" value="1"/>
</dbReference>
<dbReference type="Gene3D" id="3.40.1280.10">
    <property type="match status" value="1"/>
</dbReference>
<dbReference type="HAMAP" id="MF_00658">
    <property type="entry name" value="23SrRNA_methyltr_H"/>
    <property type="match status" value="1"/>
</dbReference>
<dbReference type="GO" id="GO:0070038">
    <property type="term" value="F:rRNA (pseudouridine-N3-)-methyltransferase activity"/>
    <property type="evidence" value="ECO:0007669"/>
    <property type="project" value="UniProtKB-UniRule"/>
</dbReference>
<comment type="catalytic activity">
    <reaction evidence="6">
        <text>pseudouridine(1915) in 23S rRNA + S-adenosyl-L-methionine = N(3)-methylpseudouridine(1915) in 23S rRNA + S-adenosyl-L-homocysteine + H(+)</text>
        <dbReference type="Rhea" id="RHEA:42752"/>
        <dbReference type="Rhea" id="RHEA-COMP:10221"/>
        <dbReference type="Rhea" id="RHEA-COMP:10222"/>
        <dbReference type="ChEBI" id="CHEBI:15378"/>
        <dbReference type="ChEBI" id="CHEBI:57856"/>
        <dbReference type="ChEBI" id="CHEBI:59789"/>
        <dbReference type="ChEBI" id="CHEBI:65314"/>
        <dbReference type="ChEBI" id="CHEBI:74486"/>
        <dbReference type="EC" id="2.1.1.177"/>
    </reaction>
</comment>
<dbReference type="NCBIfam" id="NF000985">
    <property type="entry name" value="PRK00103.1-3"/>
    <property type="match status" value="1"/>
</dbReference>
<dbReference type="EC" id="2.1.1.177" evidence="6"/>
<evidence type="ECO:0000256" key="3">
    <source>
        <dbReference type="ARBA" id="ARBA00022679"/>
    </source>
</evidence>
<gene>
    <name evidence="6" type="primary">rlmH</name>
    <name evidence="7" type="ordered locus">Tsac_0435</name>
</gene>
<protein>
    <recommendedName>
        <fullName evidence="6">Ribosomal RNA large subunit methyltransferase H</fullName>
        <ecNumber evidence="6">2.1.1.177</ecNumber>
    </recommendedName>
    <alternativeName>
        <fullName evidence="6">23S rRNA (pseudouridine1915-N3)-methyltransferase</fullName>
    </alternativeName>
    <alternativeName>
        <fullName evidence="6">23S rRNA m3Psi1915 methyltransferase</fullName>
    </alternativeName>
    <alternativeName>
        <fullName evidence="6">rRNA (pseudouridine-N3-)-methyltransferase RlmH</fullName>
    </alternativeName>
</protein>
<dbReference type="Proteomes" id="UP000006178">
    <property type="component" value="Chromosome"/>
</dbReference>
<evidence type="ECO:0000256" key="2">
    <source>
        <dbReference type="ARBA" id="ARBA00022603"/>
    </source>
</evidence>
<proteinExistence type="inferred from homology"/>
<dbReference type="EMBL" id="CP003184">
    <property type="protein sequence ID" value="AFK85465.1"/>
    <property type="molecule type" value="Genomic_DNA"/>
</dbReference>
<dbReference type="PANTHER" id="PTHR33603:SF1">
    <property type="entry name" value="RIBOSOMAL RNA LARGE SUBUNIT METHYLTRANSFERASE H"/>
    <property type="match status" value="1"/>
</dbReference>
<feature type="binding site" evidence="6">
    <location>
        <position position="108"/>
    </location>
    <ligand>
        <name>S-adenosyl-L-methionine</name>
        <dbReference type="ChEBI" id="CHEBI:59789"/>
    </ligand>
</feature>
<dbReference type="InterPro" id="IPR029028">
    <property type="entry name" value="Alpha/beta_knot_MTases"/>
</dbReference>
<keyword evidence="3 6" id="KW-0808">Transferase</keyword>
<sequence length="159" mass="18147">MNIDVIAVGKIKEKFILDGIREYVKRLKPYCNINIIEVNDEKAPEGLSEKEKEAIILKEGSKIIDKIRKGSFIISLCIEGRQMDSVEFARYIEDVMTAGNSNITFVIGGSLGLHDDIKSMSDLKLSFSKMTFPHMLMRLILVEQIYRAFKIMKGEAYHK</sequence>
<feature type="binding site" evidence="6">
    <location>
        <begin position="127"/>
        <end position="132"/>
    </location>
    <ligand>
        <name>S-adenosyl-L-methionine</name>
        <dbReference type="ChEBI" id="CHEBI:59789"/>
    </ligand>
</feature>
<dbReference type="CDD" id="cd18081">
    <property type="entry name" value="RlmH-like"/>
    <property type="match status" value="1"/>
</dbReference>
<dbReference type="STRING" id="1094508.Tsac_0435"/>
<keyword evidence="8" id="KW-1185">Reference proteome</keyword>
<dbReference type="eggNOG" id="COG1576">
    <property type="taxonomic scope" value="Bacteria"/>
</dbReference>
<evidence type="ECO:0000256" key="4">
    <source>
        <dbReference type="ARBA" id="ARBA00022691"/>
    </source>
</evidence>
<dbReference type="PIRSF" id="PIRSF004505">
    <property type="entry name" value="MT_bac"/>
    <property type="match status" value="1"/>
</dbReference>
<evidence type="ECO:0000256" key="6">
    <source>
        <dbReference type="HAMAP-Rule" id="MF_00658"/>
    </source>
</evidence>
<evidence type="ECO:0000313" key="8">
    <source>
        <dbReference type="Proteomes" id="UP000006178"/>
    </source>
</evidence>
<evidence type="ECO:0000256" key="5">
    <source>
        <dbReference type="ARBA" id="ARBA00038303"/>
    </source>
</evidence>
<dbReference type="RefSeq" id="WP_014757386.1">
    <property type="nucleotide sequence ID" value="NC_017992.1"/>
</dbReference>
<name>I3VSH0_THESW</name>
<keyword evidence="4 6" id="KW-0949">S-adenosyl-L-methionine</keyword>
<feature type="binding site" evidence="6">
    <location>
        <position position="76"/>
    </location>
    <ligand>
        <name>S-adenosyl-L-methionine</name>
        <dbReference type="ChEBI" id="CHEBI:59789"/>
    </ligand>
</feature>
<comment type="subcellular location">
    <subcellularLocation>
        <location evidence="6">Cytoplasm</location>
    </subcellularLocation>
</comment>
<accession>I3VSH0</accession>
<comment type="similarity">
    <text evidence="5 6">Belongs to the RNA methyltransferase RlmH family.</text>
</comment>
<dbReference type="PATRIC" id="fig|1094508.3.peg.439"/>
<keyword evidence="1 6" id="KW-0698">rRNA processing</keyword>
<evidence type="ECO:0000256" key="1">
    <source>
        <dbReference type="ARBA" id="ARBA00022552"/>
    </source>
</evidence>
<comment type="function">
    <text evidence="6">Specifically methylates the pseudouridine at position 1915 (m3Psi1915) in 23S rRNA.</text>
</comment>
<dbReference type="SUPFAM" id="SSF75217">
    <property type="entry name" value="alpha/beta knot"/>
    <property type="match status" value="1"/>
</dbReference>
<keyword evidence="2 6" id="KW-0489">Methyltransferase</keyword>
<evidence type="ECO:0000313" key="7">
    <source>
        <dbReference type="EMBL" id="AFK85465.1"/>
    </source>
</evidence>
<dbReference type="GO" id="GO:0005737">
    <property type="term" value="C:cytoplasm"/>
    <property type="evidence" value="ECO:0007669"/>
    <property type="project" value="UniProtKB-SubCell"/>
</dbReference>
<organism evidence="7 8">
    <name type="scientific">Thermoanaerobacterium saccharolyticum (strain DSM 8691 / JW/SL-YS485)</name>
    <dbReference type="NCBI Taxonomy" id="1094508"/>
    <lineage>
        <taxon>Bacteria</taxon>
        <taxon>Bacillati</taxon>
        <taxon>Bacillota</taxon>
        <taxon>Clostridia</taxon>
        <taxon>Thermoanaerobacterales</taxon>
        <taxon>Thermoanaerobacteraceae</taxon>
        <taxon>Thermoanaerobacterium</taxon>
    </lineage>
</organism>
<dbReference type="AlphaFoldDB" id="I3VSH0"/>
<dbReference type="KEGG" id="tsh:Tsac_0435"/>
<dbReference type="InterPro" id="IPR029026">
    <property type="entry name" value="tRNA_m1G_MTases_N"/>
</dbReference>
<reference evidence="7 8" key="1">
    <citation type="journal article" date="2014" name="Appl. Environ. Microbiol.">
        <title>Profile of Secreted Hydrolases, Associated Proteins, and SlpA in Thermoanaerobacterium saccharolyticum during the Degradation of Hemicellulose.</title>
        <authorList>
            <person name="Currie D.H."/>
            <person name="Guss A.M."/>
            <person name="Herring C.D."/>
            <person name="Giannone R.J."/>
            <person name="Johnson C.M."/>
            <person name="Lankford P.K."/>
            <person name="Brown S.D."/>
            <person name="Hettich R.L."/>
            <person name="Lynd L.R."/>
        </authorList>
    </citation>
    <scope>NUCLEOTIDE SEQUENCE [LARGE SCALE GENOMIC DNA]</scope>
    <source>
        <strain evidence="8">DSM 8691 / JW/SL-YS485</strain>
    </source>
</reference>